<dbReference type="CDD" id="cd11058">
    <property type="entry name" value="CYP60B-like"/>
    <property type="match status" value="1"/>
</dbReference>
<comment type="cofactor">
    <cofactor evidence="1 8">
        <name>heme</name>
        <dbReference type="ChEBI" id="CHEBI:30413"/>
    </cofactor>
</comment>
<dbReference type="AlphaFoldDB" id="A0A0D2FGQ6"/>
<protein>
    <recommendedName>
        <fullName evidence="12">Cytochrome P450 monooxygenase</fullName>
    </recommendedName>
</protein>
<dbReference type="Proteomes" id="UP000054342">
    <property type="component" value="Unassembled WGS sequence"/>
</dbReference>
<dbReference type="SUPFAM" id="SSF48264">
    <property type="entry name" value="Cytochrome P450"/>
    <property type="match status" value="1"/>
</dbReference>
<gene>
    <name evidence="10" type="ORF">PV05_03778</name>
</gene>
<dbReference type="InterPro" id="IPR050121">
    <property type="entry name" value="Cytochrome_P450_monoxygenase"/>
</dbReference>
<evidence type="ECO:0000256" key="8">
    <source>
        <dbReference type="PIRSR" id="PIRSR602401-1"/>
    </source>
</evidence>
<dbReference type="GeneID" id="25325686"/>
<dbReference type="PROSITE" id="PS00086">
    <property type="entry name" value="CYTOCHROME_P450"/>
    <property type="match status" value="1"/>
</dbReference>
<dbReference type="InterPro" id="IPR036396">
    <property type="entry name" value="Cyt_P450_sf"/>
</dbReference>
<dbReference type="STRING" id="348802.A0A0D2FGQ6"/>
<dbReference type="OrthoDB" id="1470350at2759"/>
<dbReference type="GO" id="GO:0004497">
    <property type="term" value="F:monooxygenase activity"/>
    <property type="evidence" value="ECO:0007669"/>
    <property type="project" value="UniProtKB-KW"/>
</dbReference>
<keyword evidence="7 9" id="KW-0503">Monooxygenase</keyword>
<sequence length="509" mass="58385">MGSHLWPESRLELYKLDPQVPVHRLTIVQVALQLGVYAYYVWFHPFSKFPGPPLSKIFNLPWLYTTLIKGNGPKSLLGLHQKYGKIVRLGPNHLAIDGSIGFPQVFGNRKVDHPKQANYFLDFPDSIIGSNTEVHRRQRRQLNPAFSESALKEQEPTIWRSVDLLLEKVGEKEASGESVNIVEWVNFTIFDIIGDLMFAETFHSLERSGYHPWVQSIFTGVRMASIARFLRWYIPNCVLVMCMHLSGVMKLVHQNRAFAKQRSQARMDIGAVPEEGRRDFMTYMMRKDRNGEGLSETEIFANSPLIVGAGSETSATALAGLFFHLAQTPWAYKAVTDEIRTKFSSTDEINAQRVSSLEYLIVCIDETLRIYPPVCESPPRESTADTVVDGNFFPKGAIITVSHYATYHNPDNFSEADSFRPQRWFPPGHPLYEEKFKNDNKAAFKPFSFGNRECLGQKLAHAEMRILAARFLYRFDFELCRNQENWDDQLAWVIWNKGPLNLVLRRREG</sequence>
<evidence type="ECO:0008006" key="12">
    <source>
        <dbReference type="Google" id="ProtNLM"/>
    </source>
</evidence>
<proteinExistence type="inferred from homology"/>
<evidence type="ECO:0000256" key="4">
    <source>
        <dbReference type="ARBA" id="ARBA00022723"/>
    </source>
</evidence>
<feature type="binding site" description="axial binding residue" evidence="8">
    <location>
        <position position="454"/>
    </location>
    <ligand>
        <name>heme</name>
        <dbReference type="ChEBI" id="CHEBI:30413"/>
    </ligand>
    <ligandPart>
        <name>Fe</name>
        <dbReference type="ChEBI" id="CHEBI:18248"/>
    </ligandPart>
</feature>
<accession>A0A0D2FGQ6</accession>
<dbReference type="InterPro" id="IPR002401">
    <property type="entry name" value="Cyt_P450_E_grp-I"/>
</dbReference>
<dbReference type="InterPro" id="IPR001128">
    <property type="entry name" value="Cyt_P450"/>
</dbReference>
<evidence type="ECO:0000256" key="3">
    <source>
        <dbReference type="ARBA" id="ARBA00022617"/>
    </source>
</evidence>
<keyword evidence="6 8" id="KW-0408">Iron</keyword>
<dbReference type="GO" id="GO:0020037">
    <property type="term" value="F:heme binding"/>
    <property type="evidence" value="ECO:0007669"/>
    <property type="project" value="InterPro"/>
</dbReference>
<evidence type="ECO:0000313" key="10">
    <source>
        <dbReference type="EMBL" id="KIW59324.1"/>
    </source>
</evidence>
<evidence type="ECO:0000256" key="9">
    <source>
        <dbReference type="RuleBase" id="RU000461"/>
    </source>
</evidence>
<dbReference type="EMBL" id="KN847318">
    <property type="protein sequence ID" value="KIW59324.1"/>
    <property type="molecule type" value="Genomic_DNA"/>
</dbReference>
<organism evidence="10 11">
    <name type="scientific">Exophiala xenobiotica</name>
    <dbReference type="NCBI Taxonomy" id="348802"/>
    <lineage>
        <taxon>Eukaryota</taxon>
        <taxon>Fungi</taxon>
        <taxon>Dikarya</taxon>
        <taxon>Ascomycota</taxon>
        <taxon>Pezizomycotina</taxon>
        <taxon>Eurotiomycetes</taxon>
        <taxon>Chaetothyriomycetidae</taxon>
        <taxon>Chaetothyriales</taxon>
        <taxon>Herpotrichiellaceae</taxon>
        <taxon>Exophiala</taxon>
    </lineage>
</organism>
<evidence type="ECO:0000256" key="2">
    <source>
        <dbReference type="ARBA" id="ARBA00010617"/>
    </source>
</evidence>
<keyword evidence="5 9" id="KW-0560">Oxidoreductase</keyword>
<dbReference type="PRINTS" id="PR00463">
    <property type="entry name" value="EP450I"/>
</dbReference>
<dbReference type="Pfam" id="PF00067">
    <property type="entry name" value="p450"/>
    <property type="match status" value="1"/>
</dbReference>
<comment type="similarity">
    <text evidence="2 9">Belongs to the cytochrome P450 family.</text>
</comment>
<keyword evidence="4 8" id="KW-0479">Metal-binding</keyword>
<keyword evidence="3 8" id="KW-0349">Heme</keyword>
<dbReference type="RefSeq" id="XP_013319908.1">
    <property type="nucleotide sequence ID" value="XM_013464454.1"/>
</dbReference>
<evidence type="ECO:0000313" key="11">
    <source>
        <dbReference type="Proteomes" id="UP000054342"/>
    </source>
</evidence>
<dbReference type="InterPro" id="IPR017972">
    <property type="entry name" value="Cyt_P450_CS"/>
</dbReference>
<dbReference type="PANTHER" id="PTHR24305:SF210">
    <property type="entry name" value="CYTOCHROME P450 MONOOXYGENASE ASQL-RELATED"/>
    <property type="match status" value="1"/>
</dbReference>
<keyword evidence="11" id="KW-1185">Reference proteome</keyword>
<dbReference type="PANTHER" id="PTHR24305">
    <property type="entry name" value="CYTOCHROME P450"/>
    <property type="match status" value="1"/>
</dbReference>
<evidence type="ECO:0000256" key="5">
    <source>
        <dbReference type="ARBA" id="ARBA00023002"/>
    </source>
</evidence>
<dbReference type="GO" id="GO:0016705">
    <property type="term" value="F:oxidoreductase activity, acting on paired donors, with incorporation or reduction of molecular oxygen"/>
    <property type="evidence" value="ECO:0007669"/>
    <property type="project" value="InterPro"/>
</dbReference>
<dbReference type="Gene3D" id="1.10.630.10">
    <property type="entry name" value="Cytochrome P450"/>
    <property type="match status" value="1"/>
</dbReference>
<dbReference type="GO" id="GO:0005506">
    <property type="term" value="F:iron ion binding"/>
    <property type="evidence" value="ECO:0007669"/>
    <property type="project" value="InterPro"/>
</dbReference>
<reference evidence="10 11" key="1">
    <citation type="submission" date="2015-01" db="EMBL/GenBank/DDBJ databases">
        <title>The Genome Sequence of Exophiala xenobiotica CBS118157.</title>
        <authorList>
            <consortium name="The Broad Institute Genomics Platform"/>
            <person name="Cuomo C."/>
            <person name="de Hoog S."/>
            <person name="Gorbushina A."/>
            <person name="Stielow B."/>
            <person name="Teixiera M."/>
            <person name="Abouelleil A."/>
            <person name="Chapman S.B."/>
            <person name="Priest M."/>
            <person name="Young S.K."/>
            <person name="Wortman J."/>
            <person name="Nusbaum C."/>
            <person name="Birren B."/>
        </authorList>
    </citation>
    <scope>NUCLEOTIDE SEQUENCE [LARGE SCALE GENOMIC DNA]</scope>
    <source>
        <strain evidence="10 11">CBS 118157</strain>
    </source>
</reference>
<dbReference type="PRINTS" id="PR00385">
    <property type="entry name" value="P450"/>
</dbReference>
<evidence type="ECO:0000256" key="1">
    <source>
        <dbReference type="ARBA" id="ARBA00001971"/>
    </source>
</evidence>
<evidence type="ECO:0000256" key="7">
    <source>
        <dbReference type="ARBA" id="ARBA00023033"/>
    </source>
</evidence>
<evidence type="ECO:0000256" key="6">
    <source>
        <dbReference type="ARBA" id="ARBA00023004"/>
    </source>
</evidence>
<name>A0A0D2FGQ6_9EURO</name>
<dbReference type="HOGENOM" id="CLU_001570_14_11_1"/>